<feature type="transmembrane region" description="Helical" evidence="6">
    <location>
        <begin position="321"/>
        <end position="354"/>
    </location>
</feature>
<dbReference type="Pfam" id="PF04515">
    <property type="entry name" value="Choline_transpo"/>
    <property type="match status" value="1"/>
</dbReference>
<comment type="similarity">
    <text evidence="2 6">Belongs to the CTL (choline transporter-like) family.</text>
</comment>
<feature type="transmembrane region" description="Helical" evidence="6">
    <location>
        <begin position="375"/>
        <end position="396"/>
    </location>
</feature>
<feature type="transmembrane region" description="Helical" evidence="6">
    <location>
        <begin position="72"/>
        <end position="91"/>
    </location>
</feature>
<proteinExistence type="inferred from homology"/>
<feature type="transmembrane region" description="Helical" evidence="6">
    <location>
        <begin position="237"/>
        <end position="256"/>
    </location>
</feature>
<feature type="transmembrane region" description="Helical" evidence="6">
    <location>
        <begin position="211"/>
        <end position="231"/>
    </location>
</feature>
<evidence type="ECO:0000256" key="2">
    <source>
        <dbReference type="ARBA" id="ARBA00007168"/>
    </source>
</evidence>
<evidence type="ECO:0000256" key="3">
    <source>
        <dbReference type="ARBA" id="ARBA00022692"/>
    </source>
</evidence>
<evidence type="ECO:0000256" key="6">
    <source>
        <dbReference type="RuleBase" id="RU368066"/>
    </source>
</evidence>
<comment type="subcellular location">
    <subcellularLocation>
        <location evidence="6">Cell membrane</location>
        <topology evidence="6">Multi-pass membrane protein</topology>
    </subcellularLocation>
    <subcellularLocation>
        <location evidence="1">Membrane</location>
        <topology evidence="1">Multi-pass membrane protein</topology>
    </subcellularLocation>
</comment>
<gene>
    <name evidence="8" type="ORF">STCU_09074</name>
</gene>
<evidence type="ECO:0000313" key="9">
    <source>
        <dbReference type="Proteomes" id="UP000015354"/>
    </source>
</evidence>
<organism evidence="8 9">
    <name type="scientific">Strigomonas culicis</name>
    <dbReference type="NCBI Taxonomy" id="28005"/>
    <lineage>
        <taxon>Eukaryota</taxon>
        <taxon>Discoba</taxon>
        <taxon>Euglenozoa</taxon>
        <taxon>Kinetoplastea</taxon>
        <taxon>Metakinetoplastina</taxon>
        <taxon>Trypanosomatida</taxon>
        <taxon>Trypanosomatidae</taxon>
        <taxon>Strigomonadinae</taxon>
        <taxon>Strigomonas</taxon>
    </lineage>
</organism>
<feature type="transmembrane region" description="Helical" evidence="6">
    <location>
        <begin position="280"/>
        <end position="301"/>
    </location>
</feature>
<dbReference type="AlphaFoldDB" id="S9TUM8"/>
<dbReference type="OrthoDB" id="44736at2759"/>
<dbReference type="GO" id="GO:0022857">
    <property type="term" value="F:transmembrane transporter activity"/>
    <property type="evidence" value="ECO:0007669"/>
    <property type="project" value="UniProtKB-UniRule"/>
</dbReference>
<keyword evidence="4 6" id="KW-1133">Transmembrane helix</keyword>
<feature type="compositionally biased region" description="Basic and acidic residues" evidence="7">
    <location>
        <begin position="134"/>
        <end position="143"/>
    </location>
</feature>
<dbReference type="PANTHER" id="PTHR12385:SF4">
    <property type="entry name" value="PROTEIN PNS1"/>
    <property type="match status" value="1"/>
</dbReference>
<feature type="region of interest" description="Disordered" evidence="7">
    <location>
        <begin position="131"/>
        <end position="153"/>
    </location>
</feature>
<dbReference type="EMBL" id="ATMH01009074">
    <property type="protein sequence ID" value="EPY20269.1"/>
    <property type="molecule type" value="Genomic_DNA"/>
</dbReference>
<keyword evidence="3 6" id="KW-0812">Transmembrane</keyword>
<feature type="transmembrane region" description="Helical" evidence="6">
    <location>
        <begin position="186"/>
        <end position="204"/>
    </location>
</feature>
<sequence length="565" mass="61196">MTTTAPHEDVYAKDLGKGEPVYDAWVIEDDASGAHIAEDDLMESEKKGFLTPAGRPSSNELWRFRRRGCQDCWAAVFFIGLLAVTLVWGALEVQRLTLNEDQLSAIADNLGLDRIDFGAYYRRSLETTTAAPAEKAKGKEKDSTASPAPPVGDDGMPIIKSFVALRAGLELLGPLTGASELFSLRVFLWTGVALGGVFLGLALLETIPRGLITAECYVQTILFTFASGSFFTAGQLVAALVMLLLATLPLVWLYLVRDRIPFAVAMLTTTARILRRHKGLLIIGLLTSFVVVSYLMLSLLLTLPPLLRGLAGTPSDSDSTLLLLLLFAFFWFQQVMSNVTHVTISGVVATWYFAGEARLPPAPIRSSLGRSLSSSFGSICFGSLLVSIIRFFRFLVGASRSDDNDGLLTCVLDCILGCIEGIIMYFNEYAFVHVAIYGCSYVDGARRTWALAQQCFFAATFNDCLAGQAADMLNLLIAGGIGFVAAVLVWSIPFGVLLFCVSLFVNLSAFKAIQSSVTTIFVCYAELPEGLLISFPALHEELMRADGGQTAARQRDGYIAVSSGH</sequence>
<dbReference type="GO" id="GO:0005886">
    <property type="term" value="C:plasma membrane"/>
    <property type="evidence" value="ECO:0007669"/>
    <property type="project" value="UniProtKB-SubCell"/>
</dbReference>
<keyword evidence="5 6" id="KW-0472">Membrane</keyword>
<evidence type="ECO:0000256" key="5">
    <source>
        <dbReference type="ARBA" id="ARBA00023136"/>
    </source>
</evidence>
<evidence type="ECO:0000256" key="4">
    <source>
        <dbReference type="ARBA" id="ARBA00022989"/>
    </source>
</evidence>
<comment type="caution">
    <text evidence="8">The sequence shown here is derived from an EMBL/GenBank/DDBJ whole genome shotgun (WGS) entry which is preliminary data.</text>
</comment>
<protein>
    <recommendedName>
        <fullName evidence="6">Choline transporter-like protein</fullName>
    </recommendedName>
</protein>
<reference evidence="8 9" key="1">
    <citation type="journal article" date="2013" name="PLoS ONE">
        <title>Predicting the Proteins of Angomonas deanei, Strigomonas culicis and Their Respective Endosymbionts Reveals New Aspects of the Trypanosomatidae Family.</title>
        <authorList>
            <person name="Motta M.C."/>
            <person name="Martins A.C."/>
            <person name="de Souza S.S."/>
            <person name="Catta-Preta C.M."/>
            <person name="Silva R."/>
            <person name="Klein C.C."/>
            <person name="de Almeida L.G."/>
            <person name="de Lima Cunha O."/>
            <person name="Ciapina L.P."/>
            <person name="Brocchi M."/>
            <person name="Colabardini A.C."/>
            <person name="de Araujo Lima B."/>
            <person name="Machado C.R."/>
            <person name="de Almeida Soares C.M."/>
            <person name="Probst C.M."/>
            <person name="de Menezes C.B."/>
            <person name="Thompson C.E."/>
            <person name="Bartholomeu D.C."/>
            <person name="Gradia D.F."/>
            <person name="Pavoni D.P."/>
            <person name="Grisard E.C."/>
            <person name="Fantinatti-Garboggini F."/>
            <person name="Marchini F.K."/>
            <person name="Rodrigues-Luiz G.F."/>
            <person name="Wagner G."/>
            <person name="Goldman G.H."/>
            <person name="Fietto J.L."/>
            <person name="Elias M.C."/>
            <person name="Goldman M.H."/>
            <person name="Sagot M.F."/>
            <person name="Pereira M."/>
            <person name="Stoco P.H."/>
            <person name="de Mendonca-Neto R.P."/>
            <person name="Teixeira S.M."/>
            <person name="Maciel T.E."/>
            <person name="de Oliveira Mendes T.A."/>
            <person name="Urmenyi T.P."/>
            <person name="de Souza W."/>
            <person name="Schenkman S."/>
            <person name="de Vasconcelos A.T."/>
        </authorList>
    </citation>
    <scope>NUCLEOTIDE SEQUENCE [LARGE SCALE GENOMIC DNA]</scope>
</reference>
<dbReference type="Proteomes" id="UP000015354">
    <property type="component" value="Unassembled WGS sequence"/>
</dbReference>
<feature type="transmembrane region" description="Helical" evidence="6">
    <location>
        <begin position="475"/>
        <end position="505"/>
    </location>
</feature>
<dbReference type="PANTHER" id="PTHR12385">
    <property type="entry name" value="CHOLINE TRANSPORTER-LIKE (SLC FAMILY 44)"/>
    <property type="match status" value="1"/>
</dbReference>
<evidence type="ECO:0000313" key="8">
    <source>
        <dbReference type="EMBL" id="EPY20269.1"/>
    </source>
</evidence>
<accession>S9TUM8</accession>
<name>S9TUM8_9TRYP</name>
<evidence type="ECO:0000256" key="7">
    <source>
        <dbReference type="SAM" id="MobiDB-lite"/>
    </source>
</evidence>
<evidence type="ECO:0000256" key="1">
    <source>
        <dbReference type="ARBA" id="ARBA00004141"/>
    </source>
</evidence>
<comment type="function">
    <text evidence="6">Choline transporter.</text>
</comment>
<keyword evidence="9" id="KW-1185">Reference proteome</keyword>
<dbReference type="InterPro" id="IPR007603">
    <property type="entry name" value="Choline_transptr-like"/>
</dbReference>